<name>A0A5C6EFW1_9BACT</name>
<dbReference type="PANTHER" id="PTHR44591:SF3">
    <property type="entry name" value="RESPONSE REGULATORY DOMAIN-CONTAINING PROTEIN"/>
    <property type="match status" value="1"/>
</dbReference>
<evidence type="ECO:0000256" key="2">
    <source>
        <dbReference type="PROSITE-ProRule" id="PRU00169"/>
    </source>
</evidence>
<proteinExistence type="predicted"/>
<evidence type="ECO:0000313" key="4">
    <source>
        <dbReference type="EMBL" id="TWU47668.1"/>
    </source>
</evidence>
<dbReference type="EMBL" id="SJPX01000005">
    <property type="protein sequence ID" value="TWU47668.1"/>
    <property type="molecule type" value="Genomic_DNA"/>
</dbReference>
<dbReference type="AlphaFoldDB" id="A0A5C6EFW1"/>
<evidence type="ECO:0000313" key="5">
    <source>
        <dbReference type="Proteomes" id="UP000317977"/>
    </source>
</evidence>
<evidence type="ECO:0000256" key="1">
    <source>
        <dbReference type="ARBA" id="ARBA00022553"/>
    </source>
</evidence>
<reference evidence="4 5" key="1">
    <citation type="submission" date="2019-02" db="EMBL/GenBank/DDBJ databases">
        <title>Deep-cultivation of Planctomycetes and their phenomic and genomic characterization uncovers novel biology.</title>
        <authorList>
            <person name="Wiegand S."/>
            <person name="Jogler M."/>
            <person name="Boedeker C."/>
            <person name="Pinto D."/>
            <person name="Vollmers J."/>
            <person name="Rivas-Marin E."/>
            <person name="Kohn T."/>
            <person name="Peeters S.H."/>
            <person name="Heuer A."/>
            <person name="Rast P."/>
            <person name="Oberbeckmann S."/>
            <person name="Bunk B."/>
            <person name="Jeske O."/>
            <person name="Meyerdierks A."/>
            <person name="Storesund J.E."/>
            <person name="Kallscheuer N."/>
            <person name="Luecker S."/>
            <person name="Lage O.M."/>
            <person name="Pohl T."/>
            <person name="Merkel B.J."/>
            <person name="Hornburger P."/>
            <person name="Mueller R.-W."/>
            <person name="Bruemmer F."/>
            <person name="Labrenz M."/>
            <person name="Spormann A.M."/>
            <person name="Op Den Camp H."/>
            <person name="Overmann J."/>
            <person name="Amann R."/>
            <person name="Jetten M.S.M."/>
            <person name="Mascher T."/>
            <person name="Medema M.H."/>
            <person name="Devos D.P."/>
            <person name="Kaster A.-K."/>
            <person name="Ovreas L."/>
            <person name="Rohde M."/>
            <person name="Galperin M.Y."/>
            <person name="Jogler C."/>
        </authorList>
    </citation>
    <scope>NUCLEOTIDE SEQUENCE [LARGE SCALE GENOMIC DNA]</scope>
    <source>
        <strain evidence="4 5">Poly59</strain>
    </source>
</reference>
<feature type="domain" description="Response regulatory" evidence="3">
    <location>
        <begin position="3"/>
        <end position="118"/>
    </location>
</feature>
<dbReference type="Gene3D" id="3.40.50.2300">
    <property type="match status" value="1"/>
</dbReference>
<dbReference type="OrthoDB" id="9802066at2"/>
<organism evidence="4 5">
    <name type="scientific">Rubripirellula reticaptiva</name>
    <dbReference type="NCBI Taxonomy" id="2528013"/>
    <lineage>
        <taxon>Bacteria</taxon>
        <taxon>Pseudomonadati</taxon>
        <taxon>Planctomycetota</taxon>
        <taxon>Planctomycetia</taxon>
        <taxon>Pirellulales</taxon>
        <taxon>Pirellulaceae</taxon>
        <taxon>Rubripirellula</taxon>
    </lineage>
</organism>
<dbReference type="PROSITE" id="PS50110">
    <property type="entry name" value="RESPONSE_REGULATORY"/>
    <property type="match status" value="1"/>
</dbReference>
<gene>
    <name evidence="4" type="primary">hupR1_1</name>
    <name evidence="4" type="ORF">Poly59_45090</name>
</gene>
<dbReference type="PANTHER" id="PTHR44591">
    <property type="entry name" value="STRESS RESPONSE REGULATOR PROTEIN 1"/>
    <property type="match status" value="1"/>
</dbReference>
<accession>A0A5C6EFW1</accession>
<dbReference type="Pfam" id="PF00072">
    <property type="entry name" value="Response_reg"/>
    <property type="match status" value="1"/>
</dbReference>
<dbReference type="SUPFAM" id="SSF52172">
    <property type="entry name" value="CheY-like"/>
    <property type="match status" value="1"/>
</dbReference>
<dbReference type="RefSeq" id="WP_146536147.1">
    <property type="nucleotide sequence ID" value="NZ_SJPX01000005.1"/>
</dbReference>
<dbReference type="GO" id="GO:0000160">
    <property type="term" value="P:phosphorelay signal transduction system"/>
    <property type="evidence" value="ECO:0007669"/>
    <property type="project" value="InterPro"/>
</dbReference>
<comment type="caution">
    <text evidence="4">The sequence shown here is derived from an EMBL/GenBank/DDBJ whole genome shotgun (WGS) entry which is preliminary data.</text>
</comment>
<keyword evidence="5" id="KW-1185">Reference proteome</keyword>
<sequence length="151" mass="16775">MTAILLVDDDMNLLRGLRRVLRDQPYDLYIANSGEMAVQMFQRCAFDLVVVDHKMDRMTGAELITWIADHFPETVRIMLTGNARVELAQEMINRGGVFRFLTKPTGDVDLAMAIREGLESARSKRVCVGPPVGTSHFMSANTVSADAMVGL</sequence>
<dbReference type="Proteomes" id="UP000317977">
    <property type="component" value="Unassembled WGS sequence"/>
</dbReference>
<feature type="modified residue" description="4-aspartylphosphate" evidence="2">
    <location>
        <position position="52"/>
    </location>
</feature>
<dbReference type="InterPro" id="IPR011006">
    <property type="entry name" value="CheY-like_superfamily"/>
</dbReference>
<dbReference type="SMART" id="SM00448">
    <property type="entry name" value="REC"/>
    <property type="match status" value="1"/>
</dbReference>
<dbReference type="InterPro" id="IPR001789">
    <property type="entry name" value="Sig_transdc_resp-reg_receiver"/>
</dbReference>
<dbReference type="InterPro" id="IPR050595">
    <property type="entry name" value="Bact_response_regulator"/>
</dbReference>
<evidence type="ECO:0000259" key="3">
    <source>
        <dbReference type="PROSITE" id="PS50110"/>
    </source>
</evidence>
<keyword evidence="1 2" id="KW-0597">Phosphoprotein</keyword>
<protein>
    <submittedName>
        <fullName evidence="4">Hydrogenase transcriptional regulatory protein hupR1</fullName>
    </submittedName>
</protein>